<evidence type="ECO:0000313" key="5">
    <source>
        <dbReference type="Proteomes" id="UP000030755"/>
    </source>
</evidence>
<dbReference type="Pfam" id="PF24656">
    <property type="entry name" value="CEPT76_peptidase"/>
    <property type="match status" value="1"/>
</dbReference>
<sequence length="712" mass="84846">MLFDSMFVFIYAENLLGQINSGVDWNYRKFKNPNWNILQLIDFTNIPCTLIKNAGDLNDENGFYQEVVPLFSVDQLQKISTRLCANERDKEKYLNNYLPFCNCLEKKEIRQECTPNVLEIKNDVLDDEKLFMMIKIKRLNFCMPNLLNEEYKMGRNLEEMYKEYEVNRKLFNSAANFVNDFRELIWKILECWKRIEDLRERQKFISMPIFLYVERLENGVKDEKELLTKDDECPLRRRRIKSNNFSIDLSLEGIWQCETRKYQLNDNFKIEMNESFEFKLNKIPNKGILRKEITSVYIPLIDIKRNKVDEKCFEFSFLDFSGGIEVNVFVNEENSWKRNKIMTKFEECIFELNKSEKRSKSLEFEFVEANRNFNRSLSYKRSRNQLANFVNEEKWNTDVEEFGFFNWFKPMRTLRMKNNIPKTNVIRKEDSFGIRIIEFHGIPFRLDMERNIKNAIENGWANSNESAILLMSILTSISKQAFGFCGYSYGKPRIFVLLNENDCDCLIDPITGIKYNLKDPLTPFTKIGVVFDCDNIWFNLQKNDTPWQIDIDFLKENEWKSFKTNNSINVELKFVKDESYQIELSNEIKFKVVRLVEDFRKTTPTRWNRFLSQTLENIIAASNDSYSKFQVELKSDKVFSKVLESHTWIGFMKQFNFSNTDEIIEYISLLDIYDSFAKFDIHHDFIVSVFTFTYTQNISSIWIILGALKPNK</sequence>
<dbReference type="STRING" id="988480.A0A075ANK1"/>
<evidence type="ECO:0000313" key="4">
    <source>
        <dbReference type="EMBL" id="EPZ31447.1"/>
    </source>
</evidence>
<dbReference type="GO" id="GO:1905515">
    <property type="term" value="P:non-motile cilium assembly"/>
    <property type="evidence" value="ECO:0007669"/>
    <property type="project" value="TreeGrafter"/>
</dbReference>
<dbReference type="EMBL" id="KE561222">
    <property type="protein sequence ID" value="EPZ31447.1"/>
    <property type="molecule type" value="Genomic_DNA"/>
</dbReference>
<dbReference type="InterPro" id="IPR052434">
    <property type="entry name" value="Tectonic-like_complex_comp"/>
</dbReference>
<feature type="domain" description="CC2D2A N-terminal C2" evidence="1">
    <location>
        <begin position="225"/>
        <end position="316"/>
    </location>
</feature>
<dbReference type="Pfam" id="PF15625">
    <property type="entry name" value="CC2D2AN-C2"/>
    <property type="match status" value="1"/>
</dbReference>
<dbReference type="InterPro" id="IPR056290">
    <property type="entry name" value="CEPT76/DRC7_peptidase-like_dom"/>
</dbReference>
<evidence type="ECO:0000259" key="3">
    <source>
        <dbReference type="Pfam" id="PF24656"/>
    </source>
</evidence>
<name>A0A075ANK1_ROZAC</name>
<dbReference type="AlphaFoldDB" id="A0A075ANK1"/>
<dbReference type="Pfam" id="PF24652">
    <property type="entry name" value="CEP76_C"/>
    <property type="match status" value="1"/>
</dbReference>
<evidence type="ECO:0000259" key="2">
    <source>
        <dbReference type="Pfam" id="PF24652"/>
    </source>
</evidence>
<organism evidence="4 5">
    <name type="scientific">Rozella allomycis (strain CSF55)</name>
    <dbReference type="NCBI Taxonomy" id="988480"/>
    <lineage>
        <taxon>Eukaryota</taxon>
        <taxon>Fungi</taxon>
        <taxon>Fungi incertae sedis</taxon>
        <taxon>Cryptomycota</taxon>
        <taxon>Cryptomycota incertae sedis</taxon>
        <taxon>Rozella</taxon>
    </lineage>
</organism>
<dbReference type="GO" id="GO:0035869">
    <property type="term" value="C:ciliary transition zone"/>
    <property type="evidence" value="ECO:0007669"/>
    <property type="project" value="TreeGrafter"/>
</dbReference>
<keyword evidence="5" id="KW-1185">Reference proteome</keyword>
<gene>
    <name evidence="4" type="ORF">O9G_004876</name>
</gene>
<dbReference type="PANTHER" id="PTHR20837">
    <property type="entry name" value="CENTROSOMAL PROTEIN-RELATED"/>
    <property type="match status" value="1"/>
</dbReference>
<dbReference type="InterPro" id="IPR056288">
    <property type="entry name" value="CEP76_C"/>
</dbReference>
<dbReference type="GO" id="GO:1904491">
    <property type="term" value="P:protein localization to ciliary transition zone"/>
    <property type="evidence" value="ECO:0007669"/>
    <property type="project" value="TreeGrafter"/>
</dbReference>
<evidence type="ECO:0000259" key="1">
    <source>
        <dbReference type="Pfam" id="PF15625"/>
    </source>
</evidence>
<protein>
    <submittedName>
        <fullName evidence="4">Uncharacterized protein</fullName>
    </submittedName>
</protein>
<feature type="domain" description="Centrosomal protein of 76 kDa C-terminal" evidence="2">
    <location>
        <begin position="583"/>
        <end position="707"/>
    </location>
</feature>
<feature type="domain" description="CEP76/DRC7 peptidase-like" evidence="3">
    <location>
        <begin position="453"/>
        <end position="562"/>
    </location>
</feature>
<dbReference type="OrthoDB" id="2162143at2759"/>
<accession>A0A075ANK1</accession>
<dbReference type="PANTHER" id="PTHR20837:SF0">
    <property type="entry name" value="COILED-COIL AND C2 DOMAIN-CONTAINING PROTEIN 2A"/>
    <property type="match status" value="1"/>
</dbReference>
<dbReference type="Proteomes" id="UP000030755">
    <property type="component" value="Unassembled WGS sequence"/>
</dbReference>
<dbReference type="InterPro" id="IPR028928">
    <property type="entry name" value="CC2D2AN-C2"/>
</dbReference>
<dbReference type="HOGENOM" id="CLU_387865_0_0_1"/>
<proteinExistence type="predicted"/>
<reference evidence="4 5" key="1">
    <citation type="journal article" date="2013" name="Curr. Biol.">
        <title>Shared signatures of parasitism and phylogenomics unite Cryptomycota and microsporidia.</title>
        <authorList>
            <person name="James T.Y."/>
            <person name="Pelin A."/>
            <person name="Bonen L."/>
            <person name="Ahrendt S."/>
            <person name="Sain D."/>
            <person name="Corradi N."/>
            <person name="Stajich J.E."/>
        </authorList>
    </citation>
    <scope>NUCLEOTIDE SEQUENCE [LARGE SCALE GENOMIC DNA]</scope>
    <source>
        <strain evidence="4 5">CSF55</strain>
    </source>
</reference>